<evidence type="ECO:0000313" key="1">
    <source>
        <dbReference type="EMBL" id="KMQ84742.1"/>
    </source>
</evidence>
<comment type="caution">
    <text evidence="1">The sequence shown here is derived from an EMBL/GenBank/DDBJ whole genome shotgun (WGS) entry which is preliminary data.</text>
</comment>
<proteinExistence type="predicted"/>
<organism evidence="1 2">
    <name type="scientific">Lasius niger</name>
    <name type="common">Black garden ant</name>
    <dbReference type="NCBI Taxonomy" id="67767"/>
    <lineage>
        <taxon>Eukaryota</taxon>
        <taxon>Metazoa</taxon>
        <taxon>Ecdysozoa</taxon>
        <taxon>Arthropoda</taxon>
        <taxon>Hexapoda</taxon>
        <taxon>Insecta</taxon>
        <taxon>Pterygota</taxon>
        <taxon>Neoptera</taxon>
        <taxon>Endopterygota</taxon>
        <taxon>Hymenoptera</taxon>
        <taxon>Apocrita</taxon>
        <taxon>Aculeata</taxon>
        <taxon>Formicoidea</taxon>
        <taxon>Formicidae</taxon>
        <taxon>Formicinae</taxon>
        <taxon>Lasius</taxon>
        <taxon>Lasius</taxon>
    </lineage>
</organism>
<protein>
    <submittedName>
        <fullName evidence="1">Topology modulation protein</fullName>
    </submittedName>
</protein>
<dbReference type="PaxDb" id="67767-A0A0J7K333"/>
<evidence type="ECO:0000313" key="2">
    <source>
        <dbReference type="Proteomes" id="UP000036403"/>
    </source>
</evidence>
<name>A0A0J7K333_LASNI</name>
<dbReference type="Proteomes" id="UP000036403">
    <property type="component" value="Unassembled WGS sequence"/>
</dbReference>
<accession>A0A0J7K333</accession>
<keyword evidence="2" id="KW-1185">Reference proteome</keyword>
<reference evidence="1 2" key="1">
    <citation type="submission" date="2015-04" db="EMBL/GenBank/DDBJ databases">
        <title>Lasius niger genome sequencing.</title>
        <authorList>
            <person name="Konorov E.A."/>
            <person name="Nikitin M.A."/>
            <person name="Kirill M.V."/>
            <person name="Chang P."/>
        </authorList>
    </citation>
    <scope>NUCLEOTIDE SEQUENCE [LARGE SCALE GENOMIC DNA]</scope>
    <source>
        <tissue evidence="1">Whole</tissue>
    </source>
</reference>
<dbReference type="EMBL" id="LBMM01015604">
    <property type="protein sequence ID" value="KMQ84742.1"/>
    <property type="molecule type" value="Genomic_DNA"/>
</dbReference>
<dbReference type="AlphaFoldDB" id="A0A0J7K333"/>
<sequence>MNRYTYMKSVALECKEPTFSTLQLQILKVKLDLIDNNWQKFEATHERMAESKSEALLEHDYIKKGTYDQCLRYYADAQGSLIIQIEEKEKANPLGFSTC</sequence>
<gene>
    <name evidence="1" type="ORF">RF55_17212</name>
</gene>